<dbReference type="InterPro" id="IPR041222">
    <property type="entry name" value="PriA_3primeBD"/>
</dbReference>
<keyword evidence="3" id="KW-0479">Metal-binding</keyword>
<feature type="domain" description="Primosomal protein N' 3' DNA-binding" evidence="8">
    <location>
        <begin position="16"/>
        <end position="103"/>
    </location>
</feature>
<accession>A0A2M8F8Q3</accession>
<evidence type="ECO:0000256" key="2">
    <source>
        <dbReference type="ARBA" id="ARBA00022705"/>
    </source>
</evidence>
<evidence type="ECO:0000256" key="6">
    <source>
        <dbReference type="ARBA" id="ARBA00022840"/>
    </source>
</evidence>
<evidence type="ECO:0000256" key="4">
    <source>
        <dbReference type="ARBA" id="ARBA00022741"/>
    </source>
</evidence>
<evidence type="ECO:0000256" key="1">
    <source>
        <dbReference type="ARBA" id="ARBA00022515"/>
    </source>
</evidence>
<evidence type="ECO:0000256" key="5">
    <source>
        <dbReference type="ARBA" id="ARBA00022833"/>
    </source>
</evidence>
<keyword evidence="5" id="KW-0862">Zinc</keyword>
<dbReference type="NCBIfam" id="TIGR00595">
    <property type="entry name" value="priA"/>
    <property type="match status" value="1"/>
</dbReference>
<dbReference type="PANTHER" id="PTHR30580:SF0">
    <property type="entry name" value="PRIMOSOMAL PROTEIN N"/>
    <property type="match status" value="1"/>
</dbReference>
<protein>
    <submittedName>
        <fullName evidence="9">Primosomal protein N</fullName>
    </submittedName>
</protein>
<reference evidence="10" key="1">
    <citation type="submission" date="2017-09" db="EMBL/GenBank/DDBJ databases">
        <title>Depth-based differentiation of microbial function through sediment-hosted aquifers and enrichment of novel symbionts in the deep terrestrial subsurface.</title>
        <authorList>
            <person name="Probst A.J."/>
            <person name="Ladd B."/>
            <person name="Jarett J.K."/>
            <person name="Geller-Mcgrath D.E."/>
            <person name="Sieber C.M.K."/>
            <person name="Emerson J.B."/>
            <person name="Anantharaman K."/>
            <person name="Thomas B.C."/>
            <person name="Malmstrom R."/>
            <person name="Stieglmeier M."/>
            <person name="Klingl A."/>
            <person name="Woyke T."/>
            <person name="Ryan C.M."/>
            <person name="Banfield J.F."/>
        </authorList>
    </citation>
    <scope>NUCLEOTIDE SEQUENCE [LARGE SCALE GENOMIC DNA]</scope>
</reference>
<evidence type="ECO:0000313" key="9">
    <source>
        <dbReference type="EMBL" id="PJC52125.1"/>
    </source>
</evidence>
<keyword evidence="7" id="KW-0238">DNA-binding</keyword>
<dbReference type="GO" id="GO:0003677">
    <property type="term" value="F:DNA binding"/>
    <property type="evidence" value="ECO:0007669"/>
    <property type="project" value="UniProtKB-KW"/>
</dbReference>
<dbReference type="Proteomes" id="UP000231456">
    <property type="component" value="Unassembled WGS sequence"/>
</dbReference>
<keyword evidence="1" id="KW-0639">Primosome</keyword>
<dbReference type="InterPro" id="IPR027417">
    <property type="entry name" value="P-loop_NTPase"/>
</dbReference>
<evidence type="ECO:0000313" key="10">
    <source>
        <dbReference type="Proteomes" id="UP000231456"/>
    </source>
</evidence>
<comment type="caution">
    <text evidence="9">The sequence shown here is derived from an EMBL/GenBank/DDBJ whole genome shotgun (WGS) entry which is preliminary data.</text>
</comment>
<proteinExistence type="predicted"/>
<evidence type="ECO:0000259" key="8">
    <source>
        <dbReference type="Pfam" id="PF17764"/>
    </source>
</evidence>
<dbReference type="EMBL" id="PFRH01000140">
    <property type="protein sequence ID" value="PJC52125.1"/>
    <property type="molecule type" value="Genomic_DNA"/>
</dbReference>
<dbReference type="PANTHER" id="PTHR30580">
    <property type="entry name" value="PRIMOSOMAL PROTEIN N"/>
    <property type="match status" value="1"/>
</dbReference>
<dbReference type="SUPFAM" id="SSF52540">
    <property type="entry name" value="P-loop containing nucleoside triphosphate hydrolases"/>
    <property type="match status" value="1"/>
</dbReference>
<organism evidence="9 10">
    <name type="scientific">Candidatus Magasanikbacteria bacterium CG_4_9_14_0_2_um_filter_42_11</name>
    <dbReference type="NCBI Taxonomy" id="1974643"/>
    <lineage>
        <taxon>Bacteria</taxon>
        <taxon>Candidatus Magasanikiibacteriota</taxon>
    </lineage>
</organism>
<dbReference type="GO" id="GO:0006310">
    <property type="term" value="P:DNA recombination"/>
    <property type="evidence" value="ECO:0007669"/>
    <property type="project" value="InterPro"/>
</dbReference>
<dbReference type="GO" id="GO:0043138">
    <property type="term" value="F:3'-5' DNA helicase activity"/>
    <property type="evidence" value="ECO:0007669"/>
    <property type="project" value="TreeGrafter"/>
</dbReference>
<dbReference type="InterPro" id="IPR042115">
    <property type="entry name" value="PriA_3primeBD_sf"/>
</dbReference>
<dbReference type="Pfam" id="PF17764">
    <property type="entry name" value="PriA_3primeBD"/>
    <property type="match status" value="1"/>
</dbReference>
<keyword evidence="6" id="KW-0067">ATP-binding</keyword>
<name>A0A2M8F8Q3_9BACT</name>
<dbReference type="Gene3D" id="3.40.1440.60">
    <property type="entry name" value="PriA, 3(prime) DNA-binding domain"/>
    <property type="match status" value="1"/>
</dbReference>
<keyword evidence="2" id="KW-0235">DNA replication</keyword>
<dbReference type="AlphaFoldDB" id="A0A2M8F8Q3"/>
<evidence type="ECO:0000256" key="7">
    <source>
        <dbReference type="ARBA" id="ARBA00023125"/>
    </source>
</evidence>
<sequence length="634" mass="73522">MIAEIIPIKRLPRRFSHFDYTIPEELKERIAPGQLVKIPLKSSEIFGLVLSLREERASDTSALKAVVDIVHDTPLLFDTHLAQINTLSSWYGVSYGTMAKMMLLPLQKRKIKSINLKTSTKASVFPENQKNKKANQTKPMFHLYNNEMEHKQIIQEQITSSPNCQIAIIVPEIQYIDTIVSHLKEHEHNTVIWHSGLSTKEQFERWLQIRNGEKHIVIGTRGALLLPYFDLKKVIIDYEHKGNHKHWDQAPRFHVKDVAELLRTTQDIETHFTSFSPSVDTYYNVHKKKYDATHVDISDVSNCHIINISDERRGRNFSPISETLEQQLLALQGNAFLYLNRLGLATYIGCNSCGWRATCQSCKLPQILHKKNKQLTCHYCKTTMPLPTICPTCKESIVTISGVGTETVEQLLNEFVKKHNLPHQILRVDSQSTMQQCDNTTIQPKIIIGTDSALSEIHWDETSLVAFLDIDMQLAIPEFGAEEQLWHLIQEVQYLKRDDAVFIIQTREPKHLIFKSLAEPDRFYRTDLNHRMKLGYPPYKYLVRYFYGHANFLEAKKVMETSVVVLKKRLQEQHKDIALTDSFDMHPRYYRGRHWFAVMARLSPESWQEDLIWLNGHIPDTWKIDPNPISILSP</sequence>
<dbReference type="Gene3D" id="3.40.50.300">
    <property type="entry name" value="P-loop containing nucleotide triphosphate hydrolases"/>
    <property type="match status" value="1"/>
</dbReference>
<dbReference type="GO" id="GO:0005524">
    <property type="term" value="F:ATP binding"/>
    <property type="evidence" value="ECO:0007669"/>
    <property type="project" value="UniProtKB-KW"/>
</dbReference>
<dbReference type="GO" id="GO:0006270">
    <property type="term" value="P:DNA replication initiation"/>
    <property type="evidence" value="ECO:0007669"/>
    <property type="project" value="TreeGrafter"/>
</dbReference>
<keyword evidence="4" id="KW-0547">Nucleotide-binding</keyword>
<evidence type="ECO:0000256" key="3">
    <source>
        <dbReference type="ARBA" id="ARBA00022723"/>
    </source>
</evidence>
<gene>
    <name evidence="9" type="primary">priA</name>
    <name evidence="9" type="ORF">CO030_04510</name>
</gene>
<dbReference type="GO" id="GO:0006302">
    <property type="term" value="P:double-strand break repair"/>
    <property type="evidence" value="ECO:0007669"/>
    <property type="project" value="InterPro"/>
</dbReference>
<dbReference type="InterPro" id="IPR005259">
    <property type="entry name" value="PriA"/>
</dbReference>